<dbReference type="Gene3D" id="1.25.40.20">
    <property type="entry name" value="Ankyrin repeat-containing domain"/>
    <property type="match status" value="1"/>
</dbReference>
<feature type="compositionally biased region" description="Pro residues" evidence="1">
    <location>
        <begin position="227"/>
        <end position="236"/>
    </location>
</feature>
<accession>A0A2K8PCD9</accession>
<feature type="region of interest" description="Disordered" evidence="1">
    <location>
        <begin position="192"/>
        <end position="248"/>
    </location>
</feature>
<organism evidence="2 3">
    <name type="scientific">Streptomyces lavendulae subsp. lavendulae</name>
    <dbReference type="NCBI Taxonomy" id="58340"/>
    <lineage>
        <taxon>Bacteria</taxon>
        <taxon>Bacillati</taxon>
        <taxon>Actinomycetota</taxon>
        <taxon>Actinomycetes</taxon>
        <taxon>Kitasatosporales</taxon>
        <taxon>Streptomycetaceae</taxon>
        <taxon>Streptomyces</taxon>
    </lineage>
</organism>
<evidence type="ECO:0000313" key="2">
    <source>
        <dbReference type="EMBL" id="ATZ23413.1"/>
    </source>
</evidence>
<dbReference type="KEGG" id="slx:SLAV_07550"/>
<protein>
    <submittedName>
        <fullName evidence="2">Ankyrin repeats (3 copies)</fullName>
    </submittedName>
</protein>
<name>A0A2K8PCD9_STRLA</name>
<dbReference type="PROSITE" id="PS50297">
    <property type="entry name" value="ANK_REP_REGION"/>
    <property type="match status" value="1"/>
</dbReference>
<dbReference type="SUPFAM" id="SSF48403">
    <property type="entry name" value="Ankyrin repeat"/>
    <property type="match status" value="1"/>
</dbReference>
<dbReference type="AlphaFoldDB" id="A0A2K8PCD9"/>
<dbReference type="RefSeq" id="WP_030224787.1">
    <property type="nucleotide sequence ID" value="NZ_CP024985.1"/>
</dbReference>
<dbReference type="EMBL" id="CP024985">
    <property type="protein sequence ID" value="ATZ23413.1"/>
    <property type="molecule type" value="Genomic_DNA"/>
</dbReference>
<sequence length="569" mass="60412">MSFFEGLIVADPPPAAEPLEWRLGAYEPPPHEEHPPSDWFVPARIPQTARVGDGPDTRLVLTGWEVWPRSLVIGIEVFRRRVARDGLRGPVHPRPGADGLRFGLLLADGRRVTTLDGTAWPAPPTTGAGPRPVLTALGGSGGTFHQRVNLHLSQLPPDGELLLVTEWPAQGVPETRTVFDATRLRAAAAEAVEVWPGPRPPSAGADRERGTPPPSSHALAVPRPEPRPTPSPPGPEAPRADWQGMGYEGWGDPGLIRSRLAAGADPQDPVERPLHRLAGQGAEESVAELARLVTDVDAVDEEGRTPLWQAVAHGRADNAAALLAAGADAWTPRVAGRSPGSLALTTELAPLFADLPGAVHPDPARVAAQRAADEQARVFRGVHTEGLAVAFVAGVDEEEVIRRLGADPDRVPVLDLDAEPGPYGTGPDGFDPYGPRARWFLGVSGVPGGCVLTHPSGYLASSPAVLAAVSPGGRAYGVYFNPKGGTFGHLSVDGGAVHHEEIGLHAGEDSPEGFWLHRFWQWGPYGDMYGTGSLAYACDRAHLRITDPGPVLGPPRRWVELPTDSPLRD</sequence>
<proteinExistence type="predicted"/>
<evidence type="ECO:0000256" key="1">
    <source>
        <dbReference type="SAM" id="MobiDB-lite"/>
    </source>
</evidence>
<dbReference type="InterPro" id="IPR002110">
    <property type="entry name" value="Ankyrin_rpt"/>
</dbReference>
<dbReference type="GeneID" id="49382617"/>
<gene>
    <name evidence="2" type="ORF">SLAV_07550</name>
</gene>
<dbReference type="OrthoDB" id="3283992at2"/>
<dbReference type="Proteomes" id="UP000231791">
    <property type="component" value="Chromosome"/>
</dbReference>
<reference evidence="2 3" key="1">
    <citation type="submission" date="2017-11" db="EMBL/GenBank/DDBJ databases">
        <title>Complete genome sequence of Streptomyces lavendulae subsp. lavendulae CCM 3239 (formerly 'Streptomyces aureofaciens CCM 3239'), the producer of the angucycline-type antibiotic auricin.</title>
        <authorList>
            <person name="Busche T."/>
            <person name="Novakova R."/>
            <person name="Al'Dilaimi A."/>
            <person name="Homerova D."/>
            <person name="Feckova L."/>
            <person name="Rezuchova B."/>
            <person name="Mingyar E."/>
            <person name="Csolleiova D."/>
            <person name="Bekeova C."/>
            <person name="Winkler A."/>
            <person name="Sevcikova B."/>
            <person name="Kalinowski J."/>
            <person name="Kormanec J."/>
            <person name="Ruckert C."/>
        </authorList>
    </citation>
    <scope>NUCLEOTIDE SEQUENCE [LARGE SCALE GENOMIC DNA]</scope>
    <source>
        <strain evidence="2 3">CCM 3239</strain>
    </source>
</reference>
<evidence type="ECO:0000313" key="3">
    <source>
        <dbReference type="Proteomes" id="UP000231791"/>
    </source>
</evidence>
<keyword evidence="3" id="KW-1185">Reference proteome</keyword>
<dbReference type="PROSITE" id="PS50088">
    <property type="entry name" value="ANK_REPEAT"/>
    <property type="match status" value="1"/>
</dbReference>
<dbReference type="InterPro" id="IPR036770">
    <property type="entry name" value="Ankyrin_rpt-contain_sf"/>
</dbReference>